<dbReference type="InterPro" id="IPR011604">
    <property type="entry name" value="PDDEXK-like_dom_sf"/>
</dbReference>
<dbReference type="Pfam" id="PF13361">
    <property type="entry name" value="UvrD_C"/>
    <property type="match status" value="1"/>
</dbReference>
<dbReference type="InterPro" id="IPR011335">
    <property type="entry name" value="Restrct_endonuc-II-like"/>
</dbReference>
<dbReference type="Pfam" id="PF00580">
    <property type="entry name" value="UvrD-helicase"/>
    <property type="match status" value="1"/>
</dbReference>
<dbReference type="Gene3D" id="3.90.320.10">
    <property type="match status" value="1"/>
</dbReference>
<dbReference type="InterPro" id="IPR004586">
    <property type="entry name" value="RecB"/>
</dbReference>
<evidence type="ECO:0000256" key="7">
    <source>
        <dbReference type="ARBA" id="ARBA00022839"/>
    </source>
</evidence>
<keyword evidence="11 15" id="KW-0234">DNA repair</keyword>
<dbReference type="EC" id="5.6.2.4" evidence="15"/>
<feature type="active site" description="For nuclease activity" evidence="15">
    <location>
        <position position="1087"/>
    </location>
</feature>
<feature type="domain" description="UvrD-like helicase C-terminal" evidence="18">
    <location>
        <begin position="477"/>
        <end position="743"/>
    </location>
</feature>
<keyword evidence="7 15" id="KW-0269">Exonuclease</keyword>
<comment type="function">
    <text evidence="15">A helicase/nuclease that prepares dsDNA breaks (DSB) for recombinational DNA repair. Binds to DSBs and unwinds DNA via a highly rapid and processive ATP-dependent bidirectional helicase activity. Unwinds dsDNA until it encounters a Chi (crossover hotspot instigator) sequence from the 3' direction. Cuts ssDNA a few nucleotides 3' to the Chi site. The properties and activities of the enzyme are changed at Chi. The Chi-altered holoenzyme produces a long 3'-ssDNA overhang and facilitates RecA-binding to the ssDNA for homologous DNA recombination and repair. Holoenzyme degrades any linearized DNA that is unable to undergo homologous recombination. In the holoenzyme this subunit contributes ATPase, 3'-5' helicase, exonuclease activity and loads RecA onto ssDNA.</text>
</comment>
<comment type="domain">
    <text evidence="15">The N-terminal DNA-binding domain is a ssDNA-dependent ATPase and has ATP-dependent 3'-5' helicase function. This domain interacts with RecC.</text>
</comment>
<dbReference type="GO" id="GO:0003677">
    <property type="term" value="F:DNA binding"/>
    <property type="evidence" value="ECO:0007669"/>
    <property type="project" value="UniProtKB-UniRule"/>
</dbReference>
<dbReference type="PROSITE" id="PS51198">
    <property type="entry name" value="UVRD_HELICASE_ATP_BIND"/>
    <property type="match status" value="1"/>
</dbReference>
<dbReference type="Gene3D" id="1.10.3170.10">
    <property type="entry name" value="Recbcd, chain B, domain 2"/>
    <property type="match status" value="1"/>
</dbReference>
<dbReference type="GO" id="GO:0005524">
    <property type="term" value="F:ATP binding"/>
    <property type="evidence" value="ECO:0007669"/>
    <property type="project" value="UniProtKB-UniRule"/>
</dbReference>
<dbReference type="GO" id="GO:0016887">
    <property type="term" value="F:ATP hydrolysis activity"/>
    <property type="evidence" value="ECO:0007669"/>
    <property type="project" value="RHEA"/>
</dbReference>
<dbReference type="SUPFAM" id="SSF52980">
    <property type="entry name" value="Restriction endonuclease-like"/>
    <property type="match status" value="1"/>
</dbReference>
<evidence type="ECO:0000256" key="16">
    <source>
        <dbReference type="PROSITE-ProRule" id="PRU00560"/>
    </source>
</evidence>
<keyword evidence="9 15" id="KW-0460">Magnesium</keyword>
<dbReference type="RefSeq" id="WP_157992629.1">
    <property type="nucleotide sequence ID" value="NZ_LR217713.1"/>
</dbReference>
<dbReference type="NCBIfam" id="TIGR00609">
    <property type="entry name" value="recB"/>
    <property type="match status" value="1"/>
</dbReference>
<evidence type="ECO:0000256" key="6">
    <source>
        <dbReference type="ARBA" id="ARBA00022806"/>
    </source>
</evidence>
<dbReference type="Gene3D" id="3.40.50.300">
    <property type="entry name" value="P-loop containing nucleotide triphosphate hydrolases"/>
    <property type="match status" value="2"/>
</dbReference>
<dbReference type="CDD" id="cd22352">
    <property type="entry name" value="RecB_C-like"/>
    <property type="match status" value="1"/>
</dbReference>
<evidence type="ECO:0000256" key="12">
    <source>
        <dbReference type="ARBA" id="ARBA00023235"/>
    </source>
</evidence>
<evidence type="ECO:0000256" key="10">
    <source>
        <dbReference type="ARBA" id="ARBA00023125"/>
    </source>
</evidence>
<evidence type="ECO:0000256" key="15">
    <source>
        <dbReference type="HAMAP-Rule" id="MF_01485"/>
    </source>
</evidence>
<evidence type="ECO:0000256" key="14">
    <source>
        <dbReference type="ARBA" id="ARBA00048988"/>
    </source>
</evidence>
<dbReference type="InterPro" id="IPR014016">
    <property type="entry name" value="UvrD-like_ATP-bd"/>
</dbReference>
<feature type="region of interest" description="DNA-binding and helicase activity, interacts with RecC" evidence="15">
    <location>
        <begin position="1"/>
        <end position="851"/>
    </location>
</feature>
<reference evidence="19 20" key="1">
    <citation type="submission" date="2019-02" db="EMBL/GenBank/DDBJ databases">
        <authorList>
            <person name="Manzano-Marin A."/>
            <person name="Manzano-Marin A."/>
        </authorList>
    </citation>
    <scope>NUCLEOTIDE SEQUENCE [LARGE SCALE GENOMIC DNA]</scope>
    <source>
        <strain evidence="19 20">ErCicurvipes</strain>
    </source>
</reference>
<dbReference type="InterPro" id="IPR000212">
    <property type="entry name" value="DNA_helicase_UvrD/REP"/>
</dbReference>
<protein>
    <recommendedName>
        <fullName evidence="15">RecBCD enzyme subunit RecB</fullName>
        <ecNumber evidence="15">3.1.11.5</ecNumber>
        <ecNumber evidence="15">5.6.2.4</ecNumber>
    </recommendedName>
    <alternativeName>
        <fullName evidence="15">DNA 3'-5' helicase subunit RecB</fullName>
    </alternativeName>
    <alternativeName>
        <fullName evidence="15">Exonuclease V subunit RecB</fullName>
        <shortName evidence="15">ExoV subunit RecB</shortName>
    </alternativeName>
    <alternativeName>
        <fullName evidence="15">Helicase/nuclease RecBCD subunit RecB</fullName>
    </alternativeName>
</protein>
<dbReference type="Gene3D" id="1.10.486.10">
    <property type="entry name" value="PCRA, domain 4"/>
    <property type="match status" value="1"/>
</dbReference>
<feature type="binding site" evidence="15">
    <location>
        <position position="1074"/>
    </location>
    <ligand>
        <name>Mg(2+)</name>
        <dbReference type="ChEBI" id="CHEBI:18420"/>
    </ligand>
</feature>
<dbReference type="InterPro" id="IPR027417">
    <property type="entry name" value="P-loop_NTPase"/>
</dbReference>
<comment type="domain">
    <text evidence="15">The C-terminal domain has nuclease activity and interacts with RecD. It interacts with RecA, facilitating its loading onto ssDNA.</text>
</comment>
<evidence type="ECO:0000313" key="19">
    <source>
        <dbReference type="EMBL" id="VFP82012.1"/>
    </source>
</evidence>
<gene>
    <name evidence="15 19" type="primary">recB</name>
    <name evidence="19" type="ORF">ERCICURV3402_349</name>
</gene>
<dbReference type="Proteomes" id="UP000294441">
    <property type="component" value="Chromosome 1"/>
</dbReference>
<evidence type="ECO:0000313" key="20">
    <source>
        <dbReference type="Proteomes" id="UP000294441"/>
    </source>
</evidence>
<dbReference type="SUPFAM" id="SSF52540">
    <property type="entry name" value="P-loop containing nucleoside triphosphate hydrolases"/>
    <property type="match status" value="1"/>
</dbReference>
<evidence type="ECO:0000256" key="8">
    <source>
        <dbReference type="ARBA" id="ARBA00022840"/>
    </source>
</evidence>
<dbReference type="GO" id="GO:0043138">
    <property type="term" value="F:3'-5' DNA helicase activity"/>
    <property type="evidence" value="ECO:0007669"/>
    <property type="project" value="UniProtKB-UniRule"/>
</dbReference>
<comment type="cofactor">
    <cofactor evidence="15">
        <name>Mg(2+)</name>
        <dbReference type="ChEBI" id="CHEBI:18420"/>
    </cofactor>
    <text evidence="15">Binds 1 Mg(2+) ion per subunit.</text>
</comment>
<accession>A0A451D860</accession>
<comment type="subunit">
    <text evidence="15">Heterotrimer of RecB, RecC and RecD. All subunits contribute to DNA-binding. Interacts with RecA.</text>
</comment>
<dbReference type="PANTHER" id="PTHR11070:SF23">
    <property type="entry name" value="RECBCD ENZYME SUBUNIT RECB"/>
    <property type="match status" value="1"/>
</dbReference>
<dbReference type="GO" id="GO:0000287">
    <property type="term" value="F:magnesium ion binding"/>
    <property type="evidence" value="ECO:0007669"/>
    <property type="project" value="UniProtKB-UniRule"/>
</dbReference>
<keyword evidence="8 15" id="KW-0067">ATP-binding</keyword>
<evidence type="ECO:0000259" key="18">
    <source>
        <dbReference type="PROSITE" id="PS51217"/>
    </source>
</evidence>
<evidence type="ECO:0000256" key="13">
    <source>
        <dbReference type="ARBA" id="ARBA00034617"/>
    </source>
</evidence>
<evidence type="ECO:0000259" key="17">
    <source>
        <dbReference type="PROSITE" id="PS51198"/>
    </source>
</evidence>
<dbReference type="GO" id="GO:0008854">
    <property type="term" value="F:exodeoxyribonuclease V activity"/>
    <property type="evidence" value="ECO:0007669"/>
    <property type="project" value="UniProtKB-EC"/>
</dbReference>
<evidence type="ECO:0000256" key="2">
    <source>
        <dbReference type="ARBA" id="ARBA00022723"/>
    </source>
</evidence>
<feature type="region of interest" description="Nuclease activity, interacts with RecD and RecA" evidence="15">
    <location>
        <begin position="900"/>
        <end position="1192"/>
    </location>
</feature>
<dbReference type="PANTHER" id="PTHR11070">
    <property type="entry name" value="UVRD / RECB / PCRA DNA HELICASE FAMILY MEMBER"/>
    <property type="match status" value="1"/>
</dbReference>
<feature type="domain" description="UvrD-like helicase ATP-binding" evidence="17">
    <location>
        <begin position="1"/>
        <end position="447"/>
    </location>
</feature>
<evidence type="ECO:0000256" key="11">
    <source>
        <dbReference type="ARBA" id="ARBA00023204"/>
    </source>
</evidence>
<dbReference type="OrthoDB" id="9810135at2"/>
<keyword evidence="12 15" id="KW-0413">Isomerase</keyword>
<comment type="catalytic activity">
    <reaction evidence="14 15">
        <text>ATP + H2O = ADP + phosphate + H(+)</text>
        <dbReference type="Rhea" id="RHEA:13065"/>
        <dbReference type="ChEBI" id="CHEBI:15377"/>
        <dbReference type="ChEBI" id="CHEBI:15378"/>
        <dbReference type="ChEBI" id="CHEBI:30616"/>
        <dbReference type="ChEBI" id="CHEBI:43474"/>
        <dbReference type="ChEBI" id="CHEBI:456216"/>
        <dbReference type="EC" id="5.6.2.4"/>
    </reaction>
</comment>
<feature type="binding site" evidence="15">
    <location>
        <position position="1087"/>
    </location>
    <ligand>
        <name>Mg(2+)</name>
        <dbReference type="ChEBI" id="CHEBI:18420"/>
    </ligand>
</feature>
<dbReference type="GO" id="GO:0005829">
    <property type="term" value="C:cytosol"/>
    <property type="evidence" value="ECO:0007669"/>
    <property type="project" value="TreeGrafter"/>
</dbReference>
<evidence type="ECO:0000256" key="5">
    <source>
        <dbReference type="ARBA" id="ARBA00022801"/>
    </source>
</evidence>
<comment type="catalytic activity">
    <reaction evidence="13 15">
        <text>Couples ATP hydrolysis with the unwinding of duplex DNA by translocating in the 3'-5' direction.</text>
        <dbReference type="EC" id="5.6.2.4"/>
    </reaction>
</comment>
<keyword evidence="5 15" id="KW-0378">Hydrolase</keyword>
<organism evidence="19 20">
    <name type="scientific">Candidatus Erwinia haradaeae</name>
    <dbReference type="NCBI Taxonomy" id="1922217"/>
    <lineage>
        <taxon>Bacteria</taxon>
        <taxon>Pseudomonadati</taxon>
        <taxon>Pseudomonadota</taxon>
        <taxon>Gammaproteobacteria</taxon>
        <taxon>Enterobacterales</taxon>
        <taxon>Erwiniaceae</taxon>
        <taxon>Erwinia</taxon>
    </lineage>
</organism>
<sequence>MPINLQPLSLPLHGERLIEASAGTGKTFTIGLLYLRLLLGLGRKEDFVRPLSVQEILVVTFTESATAELRRRIYCNIYELRIACLRGQSINPFFIELMSQMTNLSDAASTLFIAEKNMHQASIFTIHGFCKRMLHLYSFEIGFLFQQELLVDETSIQRQAVIDFWRRFFYPLPLSVVRVVRQLWMGPEQLFKELSPWLCRQTLRPCQSLEPNTSITQRHEDIILEIQELKKEWLTLDDLFELMTNSGIDSHSYNYKNLHLWLGKITSWAQTQTIDYFFPKELSYFSQKILLNKSKKGPPPHHAIFKQIEIFLSCPPFVSLRQCVTSHARQEVYSFLRKKKSLCAQIGFDDLLEELDKALHKKNGETLSGMVRQQYPAVIIDEFQDTDPKQYHIFRTIYHEKPNIVLLLIGDPKQAIYSFRGADILTYIKARSEVNAHYTLDTNWRSSEAMIAAVNQLFLRKKNPFLFSEIPFTSVKSAPPNRDLQCSIQSKIHPAITFCLQPGEGVGIVDYHQFMADKCAESIRHWLDKGALGQMLIGNKKTKRPIKASDITVLVRNRDDASIIKEALNRLSIPSVYLSNQDSIYRTLEAREIVYFLQAASNPWKKSLLLSSLATSLFNVNAETIDELKGNDIGWRSVVEEFICYHKHWKNHGILSMIHLFIRKRQIDENLLESDNGERRVVNLLHIGEILQEASITRHSQRILIRWLVEKLEQPDSKTPVQKLRLEHDGHLIQITTIHKSKGLQYPLVWLPFASNFYALKNNYYHNVQSLIQPLDVSEDLHHKEIEEKNRLAEDLRLLYVALTRSIFHCSIGITPIFKGRRKKQGKSDLHRSALGYLIQHGIPSDARGLRLKLQELNSNLIELDESCVITSKIWRKYKACDPKTSLLSRHKLSRLISSDWRMTSYSDLQKKNQNIKTMMINALPDSSFIFNKKEERNAEKQIVDLDFTSHTFPRGSSSGVFLHKLLEKLEFDTPLNERWLLRQLRCQGLSDQWQEAMCNWINNILHTPLNETGVSLSQLSRSARQAELQFYLPISRLLTAKALNNVIKNDPLSATCPPLVFYKRKGILQGTIDLVFFWENKYYLVDYKSHWLGNTNSAYTKQAMHEVMQVQRYDIQYQIYALALHRHLRRCIKEYDYKQHFGGIIYLFLRGLDGTKGSYGIYCVHPNSEFMNRIDDLFFHEKKSLRDLDGL</sequence>
<dbReference type="EC" id="3.1.11.5" evidence="15"/>
<dbReference type="InterPro" id="IPR014017">
    <property type="entry name" value="DNA_helicase_UvrD-like_C"/>
</dbReference>
<comment type="miscellaneous">
    <text evidence="15">In the RecBCD complex, RecB has a slow 3'-5' helicase, an exonuclease activity and loads RecA onto ssDNA, RecD has a fast 5'-3' helicase activity, while RecC stimulates the ATPase and processivity of the RecB helicase and contributes to recognition of the Chi site.</text>
</comment>
<comment type="catalytic activity">
    <reaction evidence="15">
        <text>Exonucleolytic cleavage (in the presence of ATP) in either 5'- to 3'- or 3'- to 5'-direction to yield 5'-phosphooligonucleotides.</text>
        <dbReference type="EC" id="3.1.11.5"/>
    </reaction>
</comment>
<dbReference type="HAMAP" id="MF_01485">
    <property type="entry name" value="RecB"/>
    <property type="match status" value="1"/>
</dbReference>
<feature type="binding site" evidence="15">
    <location>
        <position position="964"/>
    </location>
    <ligand>
        <name>Mg(2+)</name>
        <dbReference type="ChEBI" id="CHEBI:18420"/>
    </ligand>
</feature>
<keyword evidence="1 15" id="KW-0540">Nuclease</keyword>
<evidence type="ECO:0000256" key="3">
    <source>
        <dbReference type="ARBA" id="ARBA00022741"/>
    </source>
</evidence>
<dbReference type="EMBL" id="LR217713">
    <property type="protein sequence ID" value="VFP82012.1"/>
    <property type="molecule type" value="Genomic_DNA"/>
</dbReference>
<dbReference type="GeneID" id="66304627"/>
<evidence type="ECO:0000256" key="4">
    <source>
        <dbReference type="ARBA" id="ARBA00022763"/>
    </source>
</evidence>
<keyword evidence="4 15" id="KW-0227">DNA damage</keyword>
<name>A0A451D860_9GAMM</name>
<dbReference type="AlphaFoldDB" id="A0A451D860"/>
<keyword evidence="3 15" id="KW-0547">Nucleotide-binding</keyword>
<proteinExistence type="inferred from homology"/>
<keyword evidence="10 15" id="KW-0238">DNA-binding</keyword>
<keyword evidence="6 15" id="KW-0347">Helicase</keyword>
<keyword evidence="2 15" id="KW-0479">Metal-binding</keyword>
<evidence type="ECO:0000256" key="1">
    <source>
        <dbReference type="ARBA" id="ARBA00022722"/>
    </source>
</evidence>
<dbReference type="GO" id="GO:0000724">
    <property type="term" value="P:double-strand break repair via homologous recombination"/>
    <property type="evidence" value="ECO:0007669"/>
    <property type="project" value="UniProtKB-UniRule"/>
</dbReference>
<dbReference type="PROSITE" id="PS51217">
    <property type="entry name" value="UVRD_HELICASE_CTER"/>
    <property type="match status" value="1"/>
</dbReference>
<evidence type="ECO:0000256" key="9">
    <source>
        <dbReference type="ARBA" id="ARBA00022842"/>
    </source>
</evidence>
<feature type="binding site" evidence="16">
    <location>
        <begin position="20"/>
        <end position="27"/>
    </location>
    <ligand>
        <name>ATP</name>
        <dbReference type="ChEBI" id="CHEBI:30616"/>
    </ligand>
</feature>
<comment type="similarity">
    <text evidence="15">Belongs to the helicase family. UvrD subfamily.</text>
</comment>
<dbReference type="GO" id="GO:0009338">
    <property type="term" value="C:exodeoxyribonuclease V complex"/>
    <property type="evidence" value="ECO:0007669"/>
    <property type="project" value="TreeGrafter"/>
</dbReference>